<name>A0A3D5Q8R5_FLESI</name>
<protein>
    <recommendedName>
        <fullName evidence="4">DUF2232 domain-containing protein</fullName>
    </recommendedName>
</protein>
<evidence type="ECO:0008006" key="4">
    <source>
        <dbReference type="Google" id="ProtNLM"/>
    </source>
</evidence>
<sequence>MSQNFFKKYSYIPFRLLPLIALLLFTSNIFSPQIGFILTFFLPLIMITYLNGTDRDKKSDAYNLVALAIAAFYSPIIAFYFILIVAVPALLLYYDSVTEKKLYPVITSGIPVLIVTVIALLALPEYRQMLHDAIVQNIDAISKQIQQNNIPLEERGYIAYISNNKDKIAQLGIFLLPCLSYSYTSLLSFVSRNFAYKFRNLPIKLFKVPDMLIIPFLVGGFLILTETTTLKMISYNSTVIFSTLFFFQGLDLVNFFMQKFNIFVFLRLLVYIIIFSEPFMLIAVALFGLFDNWFHFDQMRLKKDKK</sequence>
<feature type="transmembrane region" description="Helical" evidence="1">
    <location>
        <begin position="171"/>
        <end position="191"/>
    </location>
</feature>
<gene>
    <name evidence="2" type="ORF">DHM44_01070</name>
</gene>
<dbReference type="Proteomes" id="UP000262325">
    <property type="component" value="Unassembled WGS sequence"/>
</dbReference>
<dbReference type="RefSeq" id="WP_273264580.1">
    <property type="nucleotide sequence ID" value="NZ_JAAZVV010000001.1"/>
</dbReference>
<feature type="transmembrane region" description="Helical" evidence="1">
    <location>
        <begin position="237"/>
        <end position="256"/>
    </location>
</feature>
<organism evidence="2 3">
    <name type="scientific">Flexistipes sinusarabici</name>
    <dbReference type="NCBI Taxonomy" id="2352"/>
    <lineage>
        <taxon>Bacteria</taxon>
        <taxon>Pseudomonadati</taxon>
        <taxon>Deferribacterota</taxon>
        <taxon>Deferribacteres</taxon>
        <taxon>Deferribacterales</taxon>
        <taxon>Flexistipitaceae</taxon>
        <taxon>Flexistipes</taxon>
    </lineage>
</organism>
<evidence type="ECO:0000313" key="3">
    <source>
        <dbReference type="Proteomes" id="UP000262325"/>
    </source>
</evidence>
<accession>A0A3D5Q8R5</accession>
<feature type="transmembrane region" description="Helical" evidence="1">
    <location>
        <begin position="102"/>
        <end position="123"/>
    </location>
</feature>
<proteinExistence type="predicted"/>
<dbReference type="EMBL" id="DPPF01000022">
    <property type="protein sequence ID" value="HCW92255.1"/>
    <property type="molecule type" value="Genomic_DNA"/>
</dbReference>
<evidence type="ECO:0000256" key="1">
    <source>
        <dbReference type="SAM" id="Phobius"/>
    </source>
</evidence>
<keyword evidence="1" id="KW-1133">Transmembrane helix</keyword>
<dbReference type="InterPro" id="IPR018710">
    <property type="entry name" value="DUF2232"/>
</dbReference>
<feature type="transmembrane region" description="Helical" evidence="1">
    <location>
        <begin position="12"/>
        <end position="30"/>
    </location>
</feature>
<evidence type="ECO:0000313" key="2">
    <source>
        <dbReference type="EMBL" id="HCW92255.1"/>
    </source>
</evidence>
<feature type="transmembrane region" description="Helical" evidence="1">
    <location>
        <begin position="64"/>
        <end position="90"/>
    </location>
</feature>
<feature type="transmembrane region" description="Helical" evidence="1">
    <location>
        <begin position="36"/>
        <end position="52"/>
    </location>
</feature>
<keyword evidence="1" id="KW-0812">Transmembrane</keyword>
<dbReference type="Pfam" id="PF09991">
    <property type="entry name" value="DUF2232"/>
    <property type="match status" value="1"/>
</dbReference>
<dbReference type="PANTHER" id="PTHR41324">
    <property type="entry name" value="MEMBRANE PROTEIN-RELATED"/>
    <property type="match status" value="1"/>
</dbReference>
<dbReference type="PANTHER" id="PTHR41324:SF1">
    <property type="entry name" value="DUF2232 DOMAIN-CONTAINING PROTEIN"/>
    <property type="match status" value="1"/>
</dbReference>
<keyword evidence="1" id="KW-0472">Membrane</keyword>
<dbReference type="AlphaFoldDB" id="A0A3D5Q8R5"/>
<reference evidence="2 3" key="1">
    <citation type="journal article" date="2018" name="Nat. Biotechnol.">
        <title>A standardized bacterial taxonomy based on genome phylogeny substantially revises the tree of life.</title>
        <authorList>
            <person name="Parks D.H."/>
            <person name="Chuvochina M."/>
            <person name="Waite D.W."/>
            <person name="Rinke C."/>
            <person name="Skarshewski A."/>
            <person name="Chaumeil P.A."/>
            <person name="Hugenholtz P."/>
        </authorList>
    </citation>
    <scope>NUCLEOTIDE SEQUENCE [LARGE SCALE GENOMIC DNA]</scope>
    <source>
        <strain evidence="2">UBA8672</strain>
    </source>
</reference>
<feature type="transmembrane region" description="Helical" evidence="1">
    <location>
        <begin position="211"/>
        <end position="230"/>
    </location>
</feature>
<feature type="transmembrane region" description="Helical" evidence="1">
    <location>
        <begin position="268"/>
        <end position="290"/>
    </location>
</feature>
<comment type="caution">
    <text evidence="2">The sequence shown here is derived from an EMBL/GenBank/DDBJ whole genome shotgun (WGS) entry which is preliminary data.</text>
</comment>